<comment type="similarity">
    <text evidence="1 5">Belongs to the universal ribosomal protein uL29 family.</text>
</comment>
<evidence type="ECO:0000256" key="1">
    <source>
        <dbReference type="ARBA" id="ARBA00009254"/>
    </source>
</evidence>
<dbReference type="NCBIfam" id="TIGR00012">
    <property type="entry name" value="L29"/>
    <property type="match status" value="1"/>
</dbReference>
<accession>A0A3R5XWF3</accession>
<dbReference type="InterPro" id="IPR050063">
    <property type="entry name" value="Ribosomal_protein_uL29"/>
</dbReference>
<dbReference type="RefSeq" id="WP_128466072.1">
    <property type="nucleotide sequence ID" value="NZ_CP035108.1"/>
</dbReference>
<dbReference type="Pfam" id="PF00831">
    <property type="entry name" value="Ribosomal_L29"/>
    <property type="match status" value="1"/>
</dbReference>
<gene>
    <name evidence="5" type="primary">rpmC</name>
    <name evidence="6" type="ORF">EP073_05040</name>
</gene>
<evidence type="ECO:0000256" key="2">
    <source>
        <dbReference type="ARBA" id="ARBA00022980"/>
    </source>
</evidence>
<dbReference type="PANTHER" id="PTHR10916:SF0">
    <property type="entry name" value="LARGE RIBOSOMAL SUBUNIT PROTEIN UL29C"/>
    <property type="match status" value="1"/>
</dbReference>
<name>A0A3R5XWF3_9BACT</name>
<keyword evidence="7" id="KW-1185">Reference proteome</keyword>
<organism evidence="6 7">
    <name type="scientific">Geovibrio thiophilus</name>
    <dbReference type="NCBI Taxonomy" id="139438"/>
    <lineage>
        <taxon>Bacteria</taxon>
        <taxon>Pseudomonadati</taxon>
        <taxon>Deferribacterota</taxon>
        <taxon>Deferribacteres</taxon>
        <taxon>Deferribacterales</taxon>
        <taxon>Geovibrionaceae</taxon>
        <taxon>Geovibrio</taxon>
    </lineage>
</organism>
<evidence type="ECO:0000313" key="7">
    <source>
        <dbReference type="Proteomes" id="UP000287502"/>
    </source>
</evidence>
<dbReference type="Proteomes" id="UP000287502">
    <property type="component" value="Chromosome"/>
</dbReference>
<dbReference type="GO" id="GO:0022625">
    <property type="term" value="C:cytosolic large ribosomal subunit"/>
    <property type="evidence" value="ECO:0007669"/>
    <property type="project" value="TreeGrafter"/>
</dbReference>
<dbReference type="FunFam" id="1.10.287.310:FF:000001">
    <property type="entry name" value="50S ribosomal protein L29"/>
    <property type="match status" value="1"/>
</dbReference>
<dbReference type="GO" id="GO:0006412">
    <property type="term" value="P:translation"/>
    <property type="evidence" value="ECO:0007669"/>
    <property type="project" value="UniProtKB-UniRule"/>
</dbReference>
<evidence type="ECO:0000313" key="6">
    <source>
        <dbReference type="EMBL" id="QAR32786.1"/>
    </source>
</evidence>
<sequence>MSEFKDMNVKDLVEKERQLREDLFRTRFKLATGDLEDTSGINKMKKDIARIKTVLSQRMAESAEQ</sequence>
<evidence type="ECO:0000256" key="4">
    <source>
        <dbReference type="ARBA" id="ARBA00035204"/>
    </source>
</evidence>
<dbReference type="PANTHER" id="PTHR10916">
    <property type="entry name" value="60S RIBOSOMAL PROTEIN L35/50S RIBOSOMAL PROTEIN L29"/>
    <property type="match status" value="1"/>
</dbReference>
<dbReference type="AlphaFoldDB" id="A0A3R5XWF3"/>
<dbReference type="InterPro" id="IPR036049">
    <property type="entry name" value="Ribosomal_uL29_sf"/>
</dbReference>
<dbReference type="InterPro" id="IPR001854">
    <property type="entry name" value="Ribosomal_uL29"/>
</dbReference>
<protein>
    <recommendedName>
        <fullName evidence="4 5">Large ribosomal subunit protein uL29</fullName>
    </recommendedName>
</protein>
<keyword evidence="3 5" id="KW-0687">Ribonucleoprotein</keyword>
<reference evidence="6 7" key="1">
    <citation type="submission" date="2019-01" db="EMBL/GenBank/DDBJ databases">
        <title>Geovibrio thiophilus DSM 11263, complete genome.</title>
        <authorList>
            <person name="Spring S."/>
            <person name="Bunk B."/>
            <person name="Sproer C."/>
        </authorList>
    </citation>
    <scope>NUCLEOTIDE SEQUENCE [LARGE SCALE GENOMIC DNA]</scope>
    <source>
        <strain evidence="6 7">DSM 11263</strain>
    </source>
</reference>
<dbReference type="HAMAP" id="MF_00374">
    <property type="entry name" value="Ribosomal_uL29"/>
    <property type="match status" value="1"/>
</dbReference>
<dbReference type="KEGG" id="gtl:EP073_05040"/>
<dbReference type="SUPFAM" id="SSF46561">
    <property type="entry name" value="Ribosomal protein L29 (L29p)"/>
    <property type="match status" value="1"/>
</dbReference>
<dbReference type="GO" id="GO:0003735">
    <property type="term" value="F:structural constituent of ribosome"/>
    <property type="evidence" value="ECO:0007669"/>
    <property type="project" value="InterPro"/>
</dbReference>
<keyword evidence="2 5" id="KW-0689">Ribosomal protein</keyword>
<evidence type="ECO:0000256" key="3">
    <source>
        <dbReference type="ARBA" id="ARBA00023274"/>
    </source>
</evidence>
<evidence type="ECO:0000256" key="5">
    <source>
        <dbReference type="HAMAP-Rule" id="MF_00374"/>
    </source>
</evidence>
<dbReference type="OrthoDB" id="9815192at2"/>
<dbReference type="EMBL" id="CP035108">
    <property type="protein sequence ID" value="QAR32786.1"/>
    <property type="molecule type" value="Genomic_DNA"/>
</dbReference>
<dbReference type="CDD" id="cd00427">
    <property type="entry name" value="Ribosomal_L29_HIP"/>
    <property type="match status" value="1"/>
</dbReference>
<dbReference type="Gene3D" id="1.10.287.310">
    <property type="match status" value="1"/>
</dbReference>
<proteinExistence type="inferred from homology"/>